<dbReference type="Proteomes" id="UP000231586">
    <property type="component" value="Unassembled WGS sequence"/>
</dbReference>
<evidence type="ECO:0000313" key="3">
    <source>
        <dbReference type="EMBL" id="PJI93421.1"/>
    </source>
</evidence>
<dbReference type="PANTHER" id="PTHR47197">
    <property type="entry name" value="PROTEIN NIRF"/>
    <property type="match status" value="1"/>
</dbReference>
<keyword evidence="2" id="KW-0843">Virulence</keyword>
<dbReference type="AlphaFoldDB" id="A0A2M8WR59"/>
<dbReference type="InterPro" id="IPR015943">
    <property type="entry name" value="WD40/YVTN_repeat-like_dom_sf"/>
</dbReference>
<dbReference type="InterPro" id="IPR051200">
    <property type="entry name" value="Host-pathogen_enzymatic-act"/>
</dbReference>
<evidence type="ECO:0000256" key="2">
    <source>
        <dbReference type="ARBA" id="ARBA00023026"/>
    </source>
</evidence>
<dbReference type="InterPro" id="IPR011045">
    <property type="entry name" value="N2O_reductase_N"/>
</dbReference>
<name>A0A2M8WR59_9MICO</name>
<dbReference type="Gene3D" id="3.40.720.10">
    <property type="entry name" value="Alkaline Phosphatase, subunit A"/>
    <property type="match status" value="1"/>
</dbReference>
<accession>A0A2M8WR59</accession>
<dbReference type="Gene3D" id="2.120.10.30">
    <property type="entry name" value="TolB, C-terminal domain"/>
    <property type="match status" value="1"/>
</dbReference>
<dbReference type="Gene3D" id="2.130.10.10">
    <property type="entry name" value="YVTN repeat-like/Quinoprotein amine dehydrogenase"/>
    <property type="match status" value="2"/>
</dbReference>
<organism evidence="3 4">
    <name type="scientific">Luteimicrobium subarcticum</name>
    <dbReference type="NCBI Taxonomy" id="620910"/>
    <lineage>
        <taxon>Bacteria</taxon>
        <taxon>Bacillati</taxon>
        <taxon>Actinomycetota</taxon>
        <taxon>Actinomycetes</taxon>
        <taxon>Micrococcales</taxon>
        <taxon>Luteimicrobium</taxon>
    </lineage>
</organism>
<proteinExistence type="predicted"/>
<dbReference type="InterPro" id="IPR011042">
    <property type="entry name" value="6-blade_b-propeller_TolB-like"/>
</dbReference>
<comment type="caution">
    <text evidence="3">The sequence shown here is derived from an EMBL/GenBank/DDBJ whole genome shotgun (WGS) entry which is preliminary data.</text>
</comment>
<dbReference type="InterPro" id="IPR017850">
    <property type="entry name" value="Alkaline_phosphatase_core_sf"/>
</dbReference>
<dbReference type="OrthoDB" id="145213at2"/>
<keyword evidence="3" id="KW-0238">DNA-binding</keyword>
<dbReference type="SUPFAM" id="SSF50974">
    <property type="entry name" value="Nitrous oxide reductase, N-terminal domain"/>
    <property type="match status" value="1"/>
</dbReference>
<dbReference type="Pfam" id="PF04185">
    <property type="entry name" value="Phosphoesterase"/>
    <property type="match status" value="1"/>
</dbReference>
<keyword evidence="4" id="KW-1185">Reference proteome</keyword>
<evidence type="ECO:0000256" key="1">
    <source>
        <dbReference type="ARBA" id="ARBA00022801"/>
    </source>
</evidence>
<keyword evidence="1" id="KW-0378">Hydrolase</keyword>
<sequence>MQVTRVRRVKPARSQHLRTTTARGVRIATAGTAAVALAGTTAAYATTESFRDHHVGTEYADGIQVSDDQVIKPIGDRLVTQTGKFMGSTVSPDGRYLAATSTDRSVALQIFDLADYKQIWSVGSAAGVNEKITDNTVGQEGPTYSPDGSVLWLPQSGGLTRFPVQPDGTLGAGTTVPIPKVDGHAALTGKSVYSPDGSTLYVAVNGQDRVVAIDPATGAILDSWAVGVAPRDLVLVGSTLYVSDEGGRDATDDDTTLTSYGADVVADPFLGTSTTGTLSLIDTAHPRDAVGSVKVGLHPTALYATRDAVFVANTNSSTVSVVSTRTHKVVQTIATQPWSGSSTGYSPTGIALTKDGRLLVTLGRANAVAVYRYWGNPLLPVSYVGLLPTDYYPSDVATVGSQVVVTNRRGIDARGPLLTFNEGQGTTAATGHGTHGTTASLTKFTLPTDLQVARGTSTVFAQNGWGKNDVQEARGASGRHTKAVPVPAKIGDPSTIKHVFLLVKENRTYDQVYGDMPQGDGDASLAQFGAKVTPNQHALATQFGLYDNTYDVGTNSAEGHNWLMQGDNPEYTESSAGEYTRSYDTEEDVLGHQSSGFLWTAVEKAGKTARDFGEFEYTEGKPAGATWQQYYCAATSVDAGGDPAQLFDPSIAWNNGSVIPSLDAISDHRSPSFDTSVPDIYRYQVWKQDFEKNGPANLNMMWLSSDHTGGTADPEAQVADGDLAVGKIVDTISHSPYWKDSLVVVVEDDSQAGADHVDGHRAPVQIISPWAQHGTTVSTYYSQISIVRTIEQILGARPLNQKVAAATPMFDAFTRHADTTPFDAVPNQVPLTEGVATTPSCGADTLGLTGGAATQLAAAQATKVAVPAAERQVAADWTAWSKQQHFTGNGAKADYANPELMNRYTWYQTHQWSTPYPGDAVIYTPNEVPGGYLPGADQD</sequence>
<dbReference type="GO" id="GO:0003677">
    <property type="term" value="F:DNA binding"/>
    <property type="evidence" value="ECO:0007669"/>
    <property type="project" value="UniProtKB-KW"/>
</dbReference>
<dbReference type="RefSeq" id="WP_100350113.1">
    <property type="nucleotide sequence ID" value="NZ_PGTZ01000008.1"/>
</dbReference>
<evidence type="ECO:0000313" key="4">
    <source>
        <dbReference type="Proteomes" id="UP000231586"/>
    </source>
</evidence>
<gene>
    <name evidence="3" type="ORF">CLV34_1992</name>
</gene>
<dbReference type="GO" id="GO:0016788">
    <property type="term" value="F:hydrolase activity, acting on ester bonds"/>
    <property type="evidence" value="ECO:0007669"/>
    <property type="project" value="InterPro"/>
</dbReference>
<dbReference type="PANTHER" id="PTHR47197:SF3">
    <property type="entry name" value="DIHYDRO-HEME D1 DEHYDROGENASE"/>
    <property type="match status" value="1"/>
</dbReference>
<protein>
    <submittedName>
        <fullName evidence="3">DNA-binding beta-propeller fold protein YncE</fullName>
    </submittedName>
</protein>
<reference evidence="3 4" key="1">
    <citation type="submission" date="2017-11" db="EMBL/GenBank/DDBJ databases">
        <title>Genomic Encyclopedia of Archaeal and Bacterial Type Strains, Phase II (KMG-II): From Individual Species to Whole Genera.</title>
        <authorList>
            <person name="Goeker M."/>
        </authorList>
    </citation>
    <scope>NUCLEOTIDE SEQUENCE [LARGE SCALE GENOMIC DNA]</scope>
    <source>
        <strain evidence="3 4">DSM 22413</strain>
    </source>
</reference>
<dbReference type="SUPFAM" id="SSF53649">
    <property type="entry name" value="Alkaline phosphatase-like"/>
    <property type="match status" value="1"/>
</dbReference>
<dbReference type="InterPro" id="IPR007312">
    <property type="entry name" value="Phosphoesterase"/>
</dbReference>
<dbReference type="EMBL" id="PGTZ01000008">
    <property type="protein sequence ID" value="PJI93421.1"/>
    <property type="molecule type" value="Genomic_DNA"/>
</dbReference>